<name>A0ABV8A5Q5_9DEIO</name>
<gene>
    <name evidence="1" type="ORF">ACFOPQ_03640</name>
</gene>
<evidence type="ECO:0000313" key="2">
    <source>
        <dbReference type="Proteomes" id="UP001595748"/>
    </source>
</evidence>
<dbReference type="EMBL" id="JBHRZF010000030">
    <property type="protein sequence ID" value="MFC3859856.1"/>
    <property type="molecule type" value="Genomic_DNA"/>
</dbReference>
<dbReference type="Gene3D" id="3.10.129.10">
    <property type="entry name" value="Hotdog Thioesterase"/>
    <property type="match status" value="1"/>
</dbReference>
<dbReference type="InterPro" id="IPR029069">
    <property type="entry name" value="HotDog_dom_sf"/>
</dbReference>
<dbReference type="Proteomes" id="UP001595748">
    <property type="component" value="Unassembled WGS sequence"/>
</dbReference>
<dbReference type="SUPFAM" id="SSF54637">
    <property type="entry name" value="Thioesterase/thiol ester dehydrase-isomerase"/>
    <property type="match status" value="1"/>
</dbReference>
<organism evidence="1 2">
    <name type="scientific">Deinococcus antarcticus</name>
    <dbReference type="NCBI Taxonomy" id="1298767"/>
    <lineage>
        <taxon>Bacteria</taxon>
        <taxon>Thermotogati</taxon>
        <taxon>Deinococcota</taxon>
        <taxon>Deinococci</taxon>
        <taxon>Deinococcales</taxon>
        <taxon>Deinococcaceae</taxon>
        <taxon>Deinococcus</taxon>
    </lineage>
</organism>
<accession>A0ABV8A5Q5</accession>
<reference evidence="2" key="1">
    <citation type="journal article" date="2019" name="Int. J. Syst. Evol. Microbiol.">
        <title>The Global Catalogue of Microorganisms (GCM) 10K type strain sequencing project: providing services to taxonomists for standard genome sequencing and annotation.</title>
        <authorList>
            <consortium name="The Broad Institute Genomics Platform"/>
            <consortium name="The Broad Institute Genome Sequencing Center for Infectious Disease"/>
            <person name="Wu L."/>
            <person name="Ma J."/>
        </authorList>
    </citation>
    <scope>NUCLEOTIDE SEQUENCE [LARGE SCALE GENOMIC DNA]</scope>
    <source>
        <strain evidence="2">CCTCC AB 2013263</strain>
    </source>
</reference>
<protein>
    <recommendedName>
        <fullName evidence="3">Thioesterase superfamily protein</fullName>
    </recommendedName>
</protein>
<evidence type="ECO:0000313" key="1">
    <source>
        <dbReference type="EMBL" id="MFC3859856.1"/>
    </source>
</evidence>
<keyword evidence="2" id="KW-1185">Reference proteome</keyword>
<dbReference type="RefSeq" id="WP_380076017.1">
    <property type="nucleotide sequence ID" value="NZ_JBHRZF010000030.1"/>
</dbReference>
<proteinExistence type="predicted"/>
<evidence type="ECO:0008006" key="3">
    <source>
        <dbReference type="Google" id="ProtNLM"/>
    </source>
</evidence>
<comment type="caution">
    <text evidence="1">The sequence shown here is derived from an EMBL/GenBank/DDBJ whole genome shotgun (WGS) entry which is preliminary data.</text>
</comment>
<sequence length="121" mass="13049">MMPGNHEVKTIPDPALHGVKASGVYNASEVLYHNLKAGRGDKGSIAAWLSLDHQKFTLVGVDINLSNVGTPEIGSTVCAETRPYLMNDRQQLWGIDMRDAAGNLLATSRISVMVMPARSSD</sequence>